<gene>
    <name evidence="9" type="ORF">BST99_01735</name>
</gene>
<accession>A0A2S7T5A9</accession>
<comment type="caution">
    <text evidence="9">The sequence shown here is derived from an EMBL/GenBank/DDBJ whole genome shotgun (WGS) entry which is preliminary data.</text>
</comment>
<evidence type="ECO:0000256" key="5">
    <source>
        <dbReference type="ARBA" id="ARBA00023295"/>
    </source>
</evidence>
<reference evidence="10" key="1">
    <citation type="submission" date="2016-11" db="EMBL/GenBank/DDBJ databases">
        <title>Trade-off between light-utilization and light-protection in marine flavobacteria.</title>
        <authorList>
            <person name="Kumagai Y."/>
            <person name="Yoshizawa S."/>
            <person name="Kogure K."/>
        </authorList>
    </citation>
    <scope>NUCLEOTIDE SEQUENCE [LARGE SCALE GENOMIC DNA]</scope>
    <source>
        <strain evidence="10">SG-18</strain>
    </source>
</reference>
<comment type="similarity">
    <text evidence="2">Belongs to the glycosyl hydrolase 20 family.</text>
</comment>
<dbReference type="GO" id="GO:0016020">
    <property type="term" value="C:membrane"/>
    <property type="evidence" value="ECO:0007669"/>
    <property type="project" value="TreeGrafter"/>
</dbReference>
<organism evidence="9 10">
    <name type="scientific">Aureicoccus marinus</name>
    <dbReference type="NCBI Taxonomy" id="754435"/>
    <lineage>
        <taxon>Bacteria</taxon>
        <taxon>Pseudomonadati</taxon>
        <taxon>Bacteroidota</taxon>
        <taxon>Flavobacteriia</taxon>
        <taxon>Flavobacteriales</taxon>
        <taxon>Flavobacteriaceae</taxon>
        <taxon>Aureicoccus</taxon>
    </lineage>
</organism>
<dbReference type="GO" id="GO:0005975">
    <property type="term" value="P:carbohydrate metabolic process"/>
    <property type="evidence" value="ECO:0007669"/>
    <property type="project" value="InterPro"/>
</dbReference>
<keyword evidence="10" id="KW-1185">Reference proteome</keyword>
<evidence type="ECO:0000259" key="8">
    <source>
        <dbReference type="Pfam" id="PF02838"/>
    </source>
</evidence>
<dbReference type="Gene3D" id="3.30.379.10">
    <property type="entry name" value="Chitobiase/beta-hexosaminidase domain 2-like"/>
    <property type="match status" value="1"/>
</dbReference>
<feature type="active site" description="Proton donor" evidence="6">
    <location>
        <position position="334"/>
    </location>
</feature>
<evidence type="ECO:0000256" key="2">
    <source>
        <dbReference type="ARBA" id="ARBA00006285"/>
    </source>
</evidence>
<dbReference type="SUPFAM" id="SSF51445">
    <property type="entry name" value="(Trans)glycosidases"/>
    <property type="match status" value="1"/>
</dbReference>
<proteinExistence type="inferred from homology"/>
<protein>
    <recommendedName>
        <fullName evidence="3">beta-N-acetylhexosaminidase</fullName>
        <ecNumber evidence="3">3.2.1.52</ecNumber>
    </recommendedName>
</protein>
<evidence type="ECO:0000256" key="3">
    <source>
        <dbReference type="ARBA" id="ARBA00012663"/>
    </source>
</evidence>
<dbReference type="AlphaFoldDB" id="A0A2S7T5A9"/>
<dbReference type="InterPro" id="IPR029018">
    <property type="entry name" value="Hex-like_dom2"/>
</dbReference>
<keyword evidence="5" id="KW-0326">Glycosidase</keyword>
<dbReference type="PRINTS" id="PR00738">
    <property type="entry name" value="GLHYDRLASE20"/>
</dbReference>
<sequence length="520" mass="59148">MRIKTTLLLLLGTSLFSQCTPEKEVLNLPKTDLKQTAFLPWPSEILADSSAFPLDSLTPILLEDKSKSWQQLQQRVQAELKEQTGWELPLEQLAQRSPLVIRSVPPTDGGSEAYRLRIGQDTLFLEASDPAGAYRGLQSLKQNIPHQTNDTLANRRILVVPGGEINDRPRYAYRGMMLDVARHFFSVDEVKRLLDQLSYYKVNHLHLHLSDDQGWRIEIKGWPELTGIGAATEVGGTPGGFYTQEEYRELVDYAKSRYITIVPEIDMPGHTNAAVVSYPELNGNGKTPKPYTGTRVGFSTFDTRSDKTYAFLEDVIQQITALTDGPFFHVGGDESHVTKKEDYIYFLERVEPLITKAGKRMMGWDEIVQAKLGNSTVLQHWRTPENAAKGGEQGMQVVLSPAFFSYLDMKYDKYSEYGLTWAGFIPVDKAYNWNPDEAVTGLAQKNILGLEAPLWSETVSNSAELEYLAYPRMAGYAEMAWSQQEHREWDFYLKRLKSQRQRWDKEGINYYKSPVFGTEE</sequence>
<dbReference type="RefSeq" id="WP_105000270.1">
    <property type="nucleotide sequence ID" value="NZ_MQVX01000001.1"/>
</dbReference>
<dbReference type="EMBL" id="MQVX01000001">
    <property type="protein sequence ID" value="PQJ14636.1"/>
    <property type="molecule type" value="Genomic_DNA"/>
</dbReference>
<feature type="domain" description="Beta-hexosaminidase bacterial type N-terminal" evidence="8">
    <location>
        <begin position="39"/>
        <end position="167"/>
    </location>
</feature>
<dbReference type="Proteomes" id="UP000239366">
    <property type="component" value="Unassembled WGS sequence"/>
</dbReference>
<dbReference type="GO" id="GO:0004563">
    <property type="term" value="F:beta-N-acetylhexosaminidase activity"/>
    <property type="evidence" value="ECO:0007669"/>
    <property type="project" value="UniProtKB-EC"/>
</dbReference>
<dbReference type="InterPro" id="IPR025705">
    <property type="entry name" value="Beta_hexosaminidase_sua/sub"/>
</dbReference>
<evidence type="ECO:0000256" key="6">
    <source>
        <dbReference type="PIRSR" id="PIRSR625705-1"/>
    </source>
</evidence>
<evidence type="ECO:0000313" key="9">
    <source>
        <dbReference type="EMBL" id="PQJ14636.1"/>
    </source>
</evidence>
<dbReference type="EC" id="3.2.1.52" evidence="3"/>
<dbReference type="CDD" id="cd06568">
    <property type="entry name" value="GH20_SpHex_like"/>
    <property type="match status" value="1"/>
</dbReference>
<dbReference type="PANTHER" id="PTHR22600">
    <property type="entry name" value="BETA-HEXOSAMINIDASE"/>
    <property type="match status" value="1"/>
</dbReference>
<feature type="domain" description="Glycoside hydrolase family 20 catalytic" evidence="7">
    <location>
        <begin position="171"/>
        <end position="483"/>
    </location>
</feature>
<dbReference type="OrthoDB" id="9763537at2"/>
<dbReference type="PANTHER" id="PTHR22600:SF57">
    <property type="entry name" value="BETA-N-ACETYLHEXOSAMINIDASE"/>
    <property type="match status" value="1"/>
</dbReference>
<evidence type="ECO:0000313" key="10">
    <source>
        <dbReference type="Proteomes" id="UP000239366"/>
    </source>
</evidence>
<dbReference type="Pfam" id="PF00728">
    <property type="entry name" value="Glyco_hydro_20"/>
    <property type="match status" value="1"/>
</dbReference>
<comment type="catalytic activity">
    <reaction evidence="1">
        <text>Hydrolysis of terminal non-reducing N-acetyl-D-hexosamine residues in N-acetyl-beta-D-hexosaminides.</text>
        <dbReference type="EC" id="3.2.1.52"/>
    </reaction>
</comment>
<keyword evidence="4" id="KW-0378">Hydrolase</keyword>
<dbReference type="InterPro" id="IPR017853">
    <property type="entry name" value="GH"/>
</dbReference>
<dbReference type="SUPFAM" id="SSF55545">
    <property type="entry name" value="beta-N-acetylhexosaminidase-like domain"/>
    <property type="match status" value="1"/>
</dbReference>
<dbReference type="Gene3D" id="3.20.20.80">
    <property type="entry name" value="Glycosidases"/>
    <property type="match status" value="1"/>
</dbReference>
<dbReference type="InterPro" id="IPR015882">
    <property type="entry name" value="HEX_bac_N"/>
</dbReference>
<dbReference type="InterPro" id="IPR015883">
    <property type="entry name" value="Glyco_hydro_20_cat"/>
</dbReference>
<evidence type="ECO:0000256" key="4">
    <source>
        <dbReference type="ARBA" id="ARBA00022801"/>
    </source>
</evidence>
<name>A0A2S7T5A9_9FLAO</name>
<evidence type="ECO:0000256" key="1">
    <source>
        <dbReference type="ARBA" id="ARBA00001231"/>
    </source>
</evidence>
<dbReference type="GO" id="GO:0030203">
    <property type="term" value="P:glycosaminoglycan metabolic process"/>
    <property type="evidence" value="ECO:0007669"/>
    <property type="project" value="TreeGrafter"/>
</dbReference>
<evidence type="ECO:0000259" key="7">
    <source>
        <dbReference type="Pfam" id="PF00728"/>
    </source>
</evidence>
<dbReference type="Pfam" id="PF02838">
    <property type="entry name" value="Glyco_hydro_20b"/>
    <property type="match status" value="1"/>
</dbReference>